<proteinExistence type="inferred from homology"/>
<dbReference type="OrthoDB" id="42561at2759"/>
<dbReference type="EMBL" id="NEDP02005586">
    <property type="protein sequence ID" value="OWF37584.1"/>
    <property type="molecule type" value="Genomic_DNA"/>
</dbReference>
<dbReference type="Proteomes" id="UP000242188">
    <property type="component" value="Unassembled WGS sequence"/>
</dbReference>
<dbReference type="AlphaFoldDB" id="A0A210PM89"/>
<reference evidence="6 7" key="1">
    <citation type="journal article" date="2017" name="Nat. Ecol. Evol.">
        <title>Scallop genome provides insights into evolution of bilaterian karyotype and development.</title>
        <authorList>
            <person name="Wang S."/>
            <person name="Zhang J."/>
            <person name="Jiao W."/>
            <person name="Li J."/>
            <person name="Xun X."/>
            <person name="Sun Y."/>
            <person name="Guo X."/>
            <person name="Huan P."/>
            <person name="Dong B."/>
            <person name="Zhang L."/>
            <person name="Hu X."/>
            <person name="Sun X."/>
            <person name="Wang J."/>
            <person name="Zhao C."/>
            <person name="Wang Y."/>
            <person name="Wang D."/>
            <person name="Huang X."/>
            <person name="Wang R."/>
            <person name="Lv J."/>
            <person name="Li Y."/>
            <person name="Zhang Z."/>
            <person name="Liu B."/>
            <person name="Lu W."/>
            <person name="Hui Y."/>
            <person name="Liang J."/>
            <person name="Zhou Z."/>
            <person name="Hou R."/>
            <person name="Li X."/>
            <person name="Liu Y."/>
            <person name="Li H."/>
            <person name="Ning X."/>
            <person name="Lin Y."/>
            <person name="Zhao L."/>
            <person name="Xing Q."/>
            <person name="Dou J."/>
            <person name="Li Y."/>
            <person name="Mao J."/>
            <person name="Guo H."/>
            <person name="Dou H."/>
            <person name="Li T."/>
            <person name="Mu C."/>
            <person name="Jiang W."/>
            <person name="Fu Q."/>
            <person name="Fu X."/>
            <person name="Miao Y."/>
            <person name="Liu J."/>
            <person name="Yu Q."/>
            <person name="Li R."/>
            <person name="Liao H."/>
            <person name="Li X."/>
            <person name="Kong Y."/>
            <person name="Jiang Z."/>
            <person name="Chourrout D."/>
            <person name="Li R."/>
            <person name="Bao Z."/>
        </authorList>
    </citation>
    <scope>NUCLEOTIDE SEQUENCE [LARGE SCALE GENOMIC DNA]</scope>
    <source>
        <strain evidence="6 7">PY_sf001</strain>
    </source>
</reference>
<protein>
    <submittedName>
        <fullName evidence="6">Complex I intermediate-associated protein 30, mitochondrial</fullName>
    </submittedName>
</protein>
<name>A0A210PM89_MIZYE</name>
<feature type="domain" description="NADH:ubiquinone oxidoreductase intermediate-associated protein 30" evidence="5">
    <location>
        <begin position="104"/>
        <end position="233"/>
    </location>
</feature>
<dbReference type="PANTHER" id="PTHR13194">
    <property type="entry name" value="COMPLEX I INTERMEDIATE-ASSOCIATED PROTEIN 30"/>
    <property type="match status" value="1"/>
</dbReference>
<sequence>MQLCEIQDCNIMSALKVAKSCRPFLRPKYQPLVIQTATSVNLFDVDKKGGYRNDLTDNSRKHIIDTAKSWRGELKKFRNELKDILHLRHLDRWNQGHGTYDYLWKFGGQQSIENWTLTADRDNLEGKSSANLTVSKDNNALFHGYLCQEVPQDGVSKSAGYCNIRSPSNYISFRRKQVIEDIGCYTHLVMRVRGDGRPYFINLMMKRTFDITWADQYNYNLYTRGGPYWQTAKRGTLLVNSKGKYTLYTRGGPYWQTAKVTTLYTRGGPYWQTAKRETLLTNSKGNYPLCSRGGPYWQTAKVTTLYIQEGDPTDKQKRSIKARQWSD</sequence>
<comment type="similarity">
    <text evidence="2">Belongs to the CIA30 family.</text>
</comment>
<evidence type="ECO:0000256" key="2">
    <source>
        <dbReference type="ARBA" id="ARBA00007884"/>
    </source>
</evidence>
<comment type="subcellular location">
    <subcellularLocation>
        <location evidence="1">Mitochondrion</location>
    </subcellularLocation>
</comment>
<keyword evidence="7" id="KW-1185">Reference proteome</keyword>
<accession>A0A210PM89</accession>
<comment type="caution">
    <text evidence="6">The sequence shown here is derived from an EMBL/GenBank/DDBJ whole genome shotgun (WGS) entry which is preliminary data.</text>
</comment>
<keyword evidence="4" id="KW-0143">Chaperone</keyword>
<dbReference type="InterPro" id="IPR008979">
    <property type="entry name" value="Galactose-bd-like_sf"/>
</dbReference>
<dbReference type="GO" id="GO:0006120">
    <property type="term" value="P:mitochondrial electron transport, NADH to ubiquinone"/>
    <property type="evidence" value="ECO:0007669"/>
    <property type="project" value="TreeGrafter"/>
</dbReference>
<organism evidence="6 7">
    <name type="scientific">Mizuhopecten yessoensis</name>
    <name type="common">Japanese scallop</name>
    <name type="synonym">Patinopecten yessoensis</name>
    <dbReference type="NCBI Taxonomy" id="6573"/>
    <lineage>
        <taxon>Eukaryota</taxon>
        <taxon>Metazoa</taxon>
        <taxon>Spiralia</taxon>
        <taxon>Lophotrochozoa</taxon>
        <taxon>Mollusca</taxon>
        <taxon>Bivalvia</taxon>
        <taxon>Autobranchia</taxon>
        <taxon>Pteriomorphia</taxon>
        <taxon>Pectinida</taxon>
        <taxon>Pectinoidea</taxon>
        <taxon>Pectinidae</taxon>
        <taxon>Mizuhopecten</taxon>
    </lineage>
</organism>
<dbReference type="GO" id="GO:0051082">
    <property type="term" value="F:unfolded protein binding"/>
    <property type="evidence" value="ECO:0007669"/>
    <property type="project" value="TreeGrafter"/>
</dbReference>
<dbReference type="GO" id="GO:0005739">
    <property type="term" value="C:mitochondrion"/>
    <property type="evidence" value="ECO:0007669"/>
    <property type="project" value="UniProtKB-SubCell"/>
</dbReference>
<evidence type="ECO:0000256" key="4">
    <source>
        <dbReference type="ARBA" id="ARBA00023186"/>
    </source>
</evidence>
<evidence type="ECO:0000313" key="7">
    <source>
        <dbReference type="Proteomes" id="UP000242188"/>
    </source>
</evidence>
<dbReference type="STRING" id="6573.A0A210PM89"/>
<dbReference type="InterPro" id="IPR013857">
    <property type="entry name" value="NADH-UbQ_OxRdtase-assoc_prot30"/>
</dbReference>
<evidence type="ECO:0000256" key="1">
    <source>
        <dbReference type="ARBA" id="ARBA00004173"/>
    </source>
</evidence>
<keyword evidence="3" id="KW-0496">Mitochondrion</keyword>
<evidence type="ECO:0000256" key="3">
    <source>
        <dbReference type="ARBA" id="ARBA00023128"/>
    </source>
</evidence>
<evidence type="ECO:0000259" key="5">
    <source>
        <dbReference type="Pfam" id="PF08547"/>
    </source>
</evidence>
<evidence type="ECO:0000313" key="6">
    <source>
        <dbReference type="EMBL" id="OWF37584.1"/>
    </source>
</evidence>
<dbReference type="InterPro" id="IPR039131">
    <property type="entry name" value="NDUFAF1"/>
</dbReference>
<dbReference type="PANTHER" id="PTHR13194:SF18">
    <property type="entry name" value="COMPLEX I INTERMEDIATE-ASSOCIATED PROTEIN 30, MITOCHONDRIAL"/>
    <property type="match status" value="1"/>
</dbReference>
<dbReference type="GO" id="GO:0032981">
    <property type="term" value="P:mitochondrial respiratory chain complex I assembly"/>
    <property type="evidence" value="ECO:0007669"/>
    <property type="project" value="TreeGrafter"/>
</dbReference>
<dbReference type="Pfam" id="PF08547">
    <property type="entry name" value="CIA30"/>
    <property type="match status" value="1"/>
</dbReference>
<dbReference type="SUPFAM" id="SSF49785">
    <property type="entry name" value="Galactose-binding domain-like"/>
    <property type="match status" value="1"/>
</dbReference>
<gene>
    <name evidence="6" type="ORF">KP79_PYT10393</name>
</gene>